<accession>A0ABU6YCE4</accession>
<gene>
    <name evidence="1" type="ORF">PIB30_031020</name>
</gene>
<proteinExistence type="predicted"/>
<dbReference type="EMBL" id="JASCZI010241787">
    <property type="protein sequence ID" value="MED6206909.1"/>
    <property type="molecule type" value="Genomic_DNA"/>
</dbReference>
<evidence type="ECO:0000313" key="1">
    <source>
        <dbReference type="EMBL" id="MED6206909.1"/>
    </source>
</evidence>
<sequence>VHNLEDKQSNAAYHGRRSSPLRRYESWSSLKNYGRRRNDGNVVVVKAVEREENRRGGREHGDGWTRFSDGKLENVVDREQLRSSEDERRWLVVDEIDWNLEERLGFCLYVAYSNHHRDFVFSHLVSHFGENGVATVMGGRDDGISEDF</sequence>
<comment type="caution">
    <text evidence="1">The sequence shown here is derived from an EMBL/GenBank/DDBJ whole genome shotgun (WGS) entry which is preliminary data.</text>
</comment>
<feature type="non-terminal residue" evidence="1">
    <location>
        <position position="1"/>
    </location>
</feature>
<name>A0ABU6YCE4_9FABA</name>
<keyword evidence="2" id="KW-1185">Reference proteome</keyword>
<protein>
    <submittedName>
        <fullName evidence="1">Uncharacterized protein</fullName>
    </submittedName>
</protein>
<reference evidence="1 2" key="1">
    <citation type="journal article" date="2023" name="Plants (Basel)">
        <title>Bridging the Gap: Combining Genomics and Transcriptomics Approaches to Understand Stylosanthes scabra, an Orphan Legume from the Brazilian Caatinga.</title>
        <authorList>
            <person name="Ferreira-Neto J.R.C."/>
            <person name="da Silva M.D."/>
            <person name="Binneck E."/>
            <person name="de Melo N.F."/>
            <person name="da Silva R.H."/>
            <person name="de Melo A.L.T.M."/>
            <person name="Pandolfi V."/>
            <person name="Bustamante F.O."/>
            <person name="Brasileiro-Vidal A.C."/>
            <person name="Benko-Iseppon A.M."/>
        </authorList>
    </citation>
    <scope>NUCLEOTIDE SEQUENCE [LARGE SCALE GENOMIC DNA]</scope>
    <source>
        <tissue evidence="1">Leaves</tissue>
    </source>
</reference>
<evidence type="ECO:0000313" key="2">
    <source>
        <dbReference type="Proteomes" id="UP001341840"/>
    </source>
</evidence>
<dbReference type="Proteomes" id="UP001341840">
    <property type="component" value="Unassembled WGS sequence"/>
</dbReference>
<organism evidence="1 2">
    <name type="scientific">Stylosanthes scabra</name>
    <dbReference type="NCBI Taxonomy" id="79078"/>
    <lineage>
        <taxon>Eukaryota</taxon>
        <taxon>Viridiplantae</taxon>
        <taxon>Streptophyta</taxon>
        <taxon>Embryophyta</taxon>
        <taxon>Tracheophyta</taxon>
        <taxon>Spermatophyta</taxon>
        <taxon>Magnoliopsida</taxon>
        <taxon>eudicotyledons</taxon>
        <taxon>Gunneridae</taxon>
        <taxon>Pentapetalae</taxon>
        <taxon>rosids</taxon>
        <taxon>fabids</taxon>
        <taxon>Fabales</taxon>
        <taxon>Fabaceae</taxon>
        <taxon>Papilionoideae</taxon>
        <taxon>50 kb inversion clade</taxon>
        <taxon>dalbergioids sensu lato</taxon>
        <taxon>Dalbergieae</taxon>
        <taxon>Pterocarpus clade</taxon>
        <taxon>Stylosanthes</taxon>
    </lineage>
</organism>